<proteinExistence type="inferred from homology"/>
<dbReference type="EMBL" id="JAHWQX010000005">
    <property type="protein sequence ID" value="MBW3099155.1"/>
    <property type="molecule type" value="Genomic_DNA"/>
</dbReference>
<feature type="domain" description="Peptidase M48" evidence="14">
    <location>
        <begin position="66"/>
        <end position="276"/>
    </location>
</feature>
<dbReference type="InterPro" id="IPR022919">
    <property type="entry name" value="Pept_M48_protease_HtpX"/>
</dbReference>
<dbReference type="InterPro" id="IPR001915">
    <property type="entry name" value="Peptidase_M48"/>
</dbReference>
<dbReference type="RefSeq" id="WP_219203479.1">
    <property type="nucleotide sequence ID" value="NZ_JAHWQX010000005.1"/>
</dbReference>
<evidence type="ECO:0000256" key="11">
    <source>
        <dbReference type="ARBA" id="ARBA00023136"/>
    </source>
</evidence>
<keyword evidence="16" id="KW-1185">Reference proteome</keyword>
<protein>
    <recommendedName>
        <fullName evidence="12">Protease HtpX homolog</fullName>
        <ecNumber evidence="12">3.4.24.-</ecNumber>
    </recommendedName>
</protein>
<dbReference type="Proteomes" id="UP001430804">
    <property type="component" value="Unassembled WGS sequence"/>
</dbReference>
<evidence type="ECO:0000256" key="5">
    <source>
        <dbReference type="ARBA" id="ARBA00022692"/>
    </source>
</evidence>
<evidence type="ECO:0000256" key="12">
    <source>
        <dbReference type="HAMAP-Rule" id="MF_00188"/>
    </source>
</evidence>
<feature type="compositionally biased region" description="Basic and acidic residues" evidence="13">
    <location>
        <begin position="315"/>
        <end position="324"/>
    </location>
</feature>
<dbReference type="CDD" id="cd07336">
    <property type="entry name" value="M48B_HtpX_like"/>
    <property type="match status" value="1"/>
</dbReference>
<keyword evidence="11 12" id="KW-0472">Membrane</keyword>
<feature type="transmembrane region" description="Helical" evidence="12">
    <location>
        <begin position="7"/>
        <end position="24"/>
    </location>
</feature>
<evidence type="ECO:0000256" key="10">
    <source>
        <dbReference type="ARBA" id="ARBA00023049"/>
    </source>
</evidence>
<dbReference type="GO" id="GO:0008237">
    <property type="term" value="F:metallopeptidase activity"/>
    <property type="evidence" value="ECO:0007669"/>
    <property type="project" value="UniProtKB-KW"/>
</dbReference>
<evidence type="ECO:0000256" key="7">
    <source>
        <dbReference type="ARBA" id="ARBA00022801"/>
    </source>
</evidence>
<reference evidence="15" key="1">
    <citation type="submission" date="2021-07" db="EMBL/GenBank/DDBJ databases">
        <title>Pseudohoeflea marina sp. nov. a polyhydroxyalcanoate-producing bacterium.</title>
        <authorList>
            <person name="Zheng W."/>
            <person name="Yu S."/>
            <person name="Huang Y."/>
        </authorList>
    </citation>
    <scope>NUCLEOTIDE SEQUENCE</scope>
    <source>
        <strain evidence="15">DP4N28-3</strain>
    </source>
</reference>
<keyword evidence="6 12" id="KW-0479">Metal-binding</keyword>
<keyword evidence="10 12" id="KW-0482">Metalloprotease</keyword>
<feature type="binding site" evidence="12">
    <location>
        <position position="134"/>
    </location>
    <ligand>
        <name>Zn(2+)</name>
        <dbReference type="ChEBI" id="CHEBI:29105"/>
        <note>catalytic</note>
    </ligand>
</feature>
<keyword evidence="4 12" id="KW-0645">Protease</keyword>
<dbReference type="PANTHER" id="PTHR43221:SF1">
    <property type="entry name" value="PROTEASE HTPX"/>
    <property type="match status" value="1"/>
</dbReference>
<evidence type="ECO:0000313" key="16">
    <source>
        <dbReference type="Proteomes" id="UP001430804"/>
    </source>
</evidence>
<keyword evidence="9 12" id="KW-1133">Transmembrane helix</keyword>
<dbReference type="Pfam" id="PF01435">
    <property type="entry name" value="Peptidase_M48"/>
    <property type="match status" value="1"/>
</dbReference>
<dbReference type="EC" id="3.4.24.-" evidence="12"/>
<name>A0ABS6WTM1_9HYPH</name>
<dbReference type="HAMAP" id="MF_00188">
    <property type="entry name" value="Pept_M48_protease_HtpX"/>
    <property type="match status" value="1"/>
</dbReference>
<evidence type="ECO:0000256" key="4">
    <source>
        <dbReference type="ARBA" id="ARBA00022670"/>
    </source>
</evidence>
<comment type="cofactor">
    <cofactor evidence="12">
        <name>Zn(2+)</name>
        <dbReference type="ChEBI" id="CHEBI:29105"/>
    </cofactor>
    <text evidence="12">Binds 1 zinc ion per subunit.</text>
</comment>
<keyword evidence="3 12" id="KW-1003">Cell membrane</keyword>
<comment type="subcellular location">
    <subcellularLocation>
        <location evidence="1 12">Cell membrane</location>
        <topology evidence="1 12">Multi-pass membrane protein</topology>
    </subcellularLocation>
</comment>
<feature type="transmembrane region" description="Helical" evidence="12">
    <location>
        <begin position="141"/>
        <end position="165"/>
    </location>
</feature>
<organism evidence="15 16">
    <name type="scientific">Pseudohoeflea coraliihabitans</name>
    <dbReference type="NCBI Taxonomy" id="2860393"/>
    <lineage>
        <taxon>Bacteria</taxon>
        <taxon>Pseudomonadati</taxon>
        <taxon>Pseudomonadota</taxon>
        <taxon>Alphaproteobacteria</taxon>
        <taxon>Hyphomicrobiales</taxon>
        <taxon>Rhizobiaceae</taxon>
        <taxon>Pseudohoeflea</taxon>
    </lineage>
</organism>
<comment type="similarity">
    <text evidence="2 12">Belongs to the peptidase M48B family.</text>
</comment>
<evidence type="ECO:0000256" key="6">
    <source>
        <dbReference type="ARBA" id="ARBA00022723"/>
    </source>
</evidence>
<dbReference type="NCBIfam" id="NF002826">
    <property type="entry name" value="PRK03001.1"/>
    <property type="match status" value="1"/>
</dbReference>
<keyword evidence="8 12" id="KW-0862">Zinc</keyword>
<evidence type="ECO:0000256" key="1">
    <source>
        <dbReference type="ARBA" id="ARBA00004651"/>
    </source>
</evidence>
<comment type="caution">
    <text evidence="15">The sequence shown here is derived from an EMBL/GenBank/DDBJ whole genome shotgun (WGS) entry which is preliminary data.</text>
</comment>
<evidence type="ECO:0000256" key="2">
    <source>
        <dbReference type="ARBA" id="ARBA00009779"/>
    </source>
</evidence>
<evidence type="ECO:0000313" key="15">
    <source>
        <dbReference type="EMBL" id="MBW3099155.1"/>
    </source>
</evidence>
<evidence type="ECO:0000256" key="8">
    <source>
        <dbReference type="ARBA" id="ARBA00022833"/>
    </source>
</evidence>
<dbReference type="PANTHER" id="PTHR43221">
    <property type="entry name" value="PROTEASE HTPX"/>
    <property type="match status" value="1"/>
</dbReference>
<accession>A0ABS6WTM1</accession>
<gene>
    <name evidence="12 15" type="primary">htpX</name>
    <name evidence="15" type="ORF">KY465_17885</name>
</gene>
<feature type="transmembrane region" description="Helical" evidence="12">
    <location>
        <begin position="30"/>
        <end position="48"/>
    </location>
</feature>
<keyword evidence="5 12" id="KW-0812">Transmembrane</keyword>
<keyword evidence="7 12" id="KW-0378">Hydrolase</keyword>
<feature type="binding site" evidence="12">
    <location>
        <position position="200"/>
    </location>
    <ligand>
        <name>Zn(2+)</name>
        <dbReference type="ChEBI" id="CHEBI:29105"/>
        <note>catalytic</note>
    </ligand>
</feature>
<dbReference type="InterPro" id="IPR050083">
    <property type="entry name" value="HtpX_protease"/>
</dbReference>
<feature type="transmembrane region" description="Helical" evidence="12">
    <location>
        <begin position="171"/>
        <end position="195"/>
    </location>
</feature>
<evidence type="ECO:0000256" key="13">
    <source>
        <dbReference type="SAM" id="MobiDB-lite"/>
    </source>
</evidence>
<sequence length="324" mass="34278">MNMVRTAMLLAVMTALFMGVGYLIGGTGGMAVAFVIAAGMNLFSYWNADKMVLKMHRAVEVDERTAPEFYQLVAGLAQNAGLPMPKVYVIDNAQPNAFATGRNPENAAVAATTGLLNSLSNEEVAAVMAHELAHVEHRDTLTMTITATLAGAISMLGNFAFFFGGNRNNNGLGIIGVLAAMIVAPLAAMMVQMAISRTREYSADRRGAEICGQPMWLASALQKIAMGAKRVVNEEAERNPATAHMFIINPLNGQNMDNLFSTHPATENRIAALQAMAAEFSGRAVAQAAPPSPVADRAGPRSSGQGSSGPWGRGGADRRRGPWS</sequence>
<evidence type="ECO:0000259" key="14">
    <source>
        <dbReference type="Pfam" id="PF01435"/>
    </source>
</evidence>
<evidence type="ECO:0000256" key="3">
    <source>
        <dbReference type="ARBA" id="ARBA00022475"/>
    </source>
</evidence>
<feature type="binding site" evidence="12">
    <location>
        <position position="130"/>
    </location>
    <ligand>
        <name>Zn(2+)</name>
        <dbReference type="ChEBI" id="CHEBI:29105"/>
        <note>catalytic</note>
    </ligand>
</feature>
<feature type="region of interest" description="Disordered" evidence="13">
    <location>
        <begin position="284"/>
        <end position="324"/>
    </location>
</feature>
<evidence type="ECO:0000256" key="9">
    <source>
        <dbReference type="ARBA" id="ARBA00022989"/>
    </source>
</evidence>
<dbReference type="NCBIfam" id="NF002363">
    <property type="entry name" value="PRK01345.1"/>
    <property type="match status" value="1"/>
</dbReference>
<feature type="active site" evidence="12">
    <location>
        <position position="131"/>
    </location>
</feature>